<evidence type="ECO:0000256" key="5">
    <source>
        <dbReference type="ARBA" id="ARBA00022801"/>
    </source>
</evidence>
<keyword evidence="2" id="KW-0548">Nucleotidyltransferase</keyword>
<accession>A0AAE0EEX2</accession>
<evidence type="ECO:0000256" key="6">
    <source>
        <dbReference type="ARBA" id="ARBA00022918"/>
    </source>
</evidence>
<dbReference type="EMBL" id="JANJYJ010000002">
    <property type="protein sequence ID" value="KAK3225801.1"/>
    <property type="molecule type" value="Genomic_DNA"/>
</dbReference>
<dbReference type="PANTHER" id="PTHR48475:SF2">
    <property type="entry name" value="RIBONUCLEASE H"/>
    <property type="match status" value="1"/>
</dbReference>
<proteinExistence type="predicted"/>
<dbReference type="AlphaFoldDB" id="A0AAE0EEX2"/>
<dbReference type="SUPFAM" id="SSF56672">
    <property type="entry name" value="DNA/RNA polymerases"/>
    <property type="match status" value="1"/>
</dbReference>
<keyword evidence="4" id="KW-0255">Endonuclease</keyword>
<dbReference type="GO" id="GO:0016787">
    <property type="term" value="F:hydrolase activity"/>
    <property type="evidence" value="ECO:0007669"/>
    <property type="project" value="UniProtKB-KW"/>
</dbReference>
<keyword evidence="1" id="KW-0808">Transferase</keyword>
<sequence length="121" mass="13838">MVLVRLDEGVQKLVYYKNKALLPAEMRYSTAEQMALALVTAVRTLRPYFQAHRIEVHTDCPLKQILSKLEVLGRLTKWVVELSEFDISYFPKAAIKGQAVADLISEFNEPNSKVIIMLEDK</sequence>
<evidence type="ECO:0000313" key="9">
    <source>
        <dbReference type="Proteomes" id="UP001281410"/>
    </source>
</evidence>
<gene>
    <name evidence="8" type="ORF">Dsin_005663</name>
</gene>
<protein>
    <recommendedName>
        <fullName evidence="7">Reverse transcriptase RNase H-like domain-containing protein</fullName>
    </recommendedName>
</protein>
<dbReference type="InterPro" id="IPR041373">
    <property type="entry name" value="RT_RNaseH"/>
</dbReference>
<dbReference type="InterPro" id="IPR043502">
    <property type="entry name" value="DNA/RNA_pol_sf"/>
</dbReference>
<dbReference type="PANTHER" id="PTHR48475">
    <property type="entry name" value="RIBONUCLEASE H"/>
    <property type="match status" value="1"/>
</dbReference>
<dbReference type="GO" id="GO:0003964">
    <property type="term" value="F:RNA-directed DNA polymerase activity"/>
    <property type="evidence" value="ECO:0007669"/>
    <property type="project" value="UniProtKB-KW"/>
</dbReference>
<evidence type="ECO:0000256" key="1">
    <source>
        <dbReference type="ARBA" id="ARBA00022679"/>
    </source>
</evidence>
<dbReference type="GO" id="GO:0004519">
    <property type="term" value="F:endonuclease activity"/>
    <property type="evidence" value="ECO:0007669"/>
    <property type="project" value="UniProtKB-KW"/>
</dbReference>
<reference evidence="8" key="1">
    <citation type="journal article" date="2023" name="Plant J.">
        <title>Genome sequences and population genomics provide insights into the demographic history, inbreeding, and mutation load of two 'living fossil' tree species of Dipteronia.</title>
        <authorList>
            <person name="Feng Y."/>
            <person name="Comes H.P."/>
            <person name="Chen J."/>
            <person name="Zhu S."/>
            <person name="Lu R."/>
            <person name="Zhang X."/>
            <person name="Li P."/>
            <person name="Qiu J."/>
            <person name="Olsen K.M."/>
            <person name="Qiu Y."/>
        </authorList>
    </citation>
    <scope>NUCLEOTIDE SEQUENCE</scope>
    <source>
        <strain evidence="8">NBL</strain>
    </source>
</reference>
<evidence type="ECO:0000256" key="4">
    <source>
        <dbReference type="ARBA" id="ARBA00022759"/>
    </source>
</evidence>
<keyword evidence="5" id="KW-0378">Hydrolase</keyword>
<keyword evidence="6" id="KW-0695">RNA-directed DNA polymerase</keyword>
<evidence type="ECO:0000256" key="2">
    <source>
        <dbReference type="ARBA" id="ARBA00022695"/>
    </source>
</evidence>
<name>A0AAE0EEX2_9ROSI</name>
<keyword evidence="3" id="KW-0540">Nuclease</keyword>
<dbReference type="Pfam" id="PF17917">
    <property type="entry name" value="RT_RNaseH"/>
    <property type="match status" value="1"/>
</dbReference>
<organism evidence="8 9">
    <name type="scientific">Dipteronia sinensis</name>
    <dbReference type="NCBI Taxonomy" id="43782"/>
    <lineage>
        <taxon>Eukaryota</taxon>
        <taxon>Viridiplantae</taxon>
        <taxon>Streptophyta</taxon>
        <taxon>Embryophyta</taxon>
        <taxon>Tracheophyta</taxon>
        <taxon>Spermatophyta</taxon>
        <taxon>Magnoliopsida</taxon>
        <taxon>eudicotyledons</taxon>
        <taxon>Gunneridae</taxon>
        <taxon>Pentapetalae</taxon>
        <taxon>rosids</taxon>
        <taxon>malvids</taxon>
        <taxon>Sapindales</taxon>
        <taxon>Sapindaceae</taxon>
        <taxon>Hippocastanoideae</taxon>
        <taxon>Acereae</taxon>
        <taxon>Dipteronia</taxon>
    </lineage>
</organism>
<feature type="domain" description="Reverse transcriptase RNase H-like" evidence="7">
    <location>
        <begin position="2"/>
        <end position="85"/>
    </location>
</feature>
<evidence type="ECO:0000313" key="8">
    <source>
        <dbReference type="EMBL" id="KAK3225801.1"/>
    </source>
</evidence>
<comment type="caution">
    <text evidence="8">The sequence shown here is derived from an EMBL/GenBank/DDBJ whole genome shotgun (WGS) entry which is preliminary data.</text>
</comment>
<dbReference type="Proteomes" id="UP001281410">
    <property type="component" value="Unassembled WGS sequence"/>
</dbReference>
<evidence type="ECO:0000256" key="3">
    <source>
        <dbReference type="ARBA" id="ARBA00022722"/>
    </source>
</evidence>
<evidence type="ECO:0000259" key="7">
    <source>
        <dbReference type="Pfam" id="PF17917"/>
    </source>
</evidence>
<keyword evidence="9" id="KW-1185">Reference proteome</keyword>